<dbReference type="Pfam" id="PF00295">
    <property type="entry name" value="Glyco_hydro_28"/>
    <property type="match status" value="1"/>
</dbReference>
<comment type="caution">
    <text evidence="5">The sequence shown here is derived from an EMBL/GenBank/DDBJ whole genome shotgun (WGS) entry which is preliminary data.</text>
</comment>
<keyword evidence="6" id="KW-1185">Reference proteome</keyword>
<dbReference type="GO" id="GO:0005975">
    <property type="term" value="P:carbohydrate metabolic process"/>
    <property type="evidence" value="ECO:0007669"/>
    <property type="project" value="InterPro"/>
</dbReference>
<protein>
    <submittedName>
        <fullName evidence="5">Pectin lyase-like superfamily protein</fullName>
    </submittedName>
</protein>
<dbReference type="SUPFAM" id="SSF51126">
    <property type="entry name" value="Pectin lyase-like"/>
    <property type="match status" value="1"/>
</dbReference>
<gene>
    <name evidence="5" type="ORF">Acr_28g0000460</name>
</gene>
<dbReference type="GO" id="GO:0016829">
    <property type="term" value="F:lyase activity"/>
    <property type="evidence" value="ECO:0007669"/>
    <property type="project" value="UniProtKB-KW"/>
</dbReference>
<dbReference type="InterPro" id="IPR011050">
    <property type="entry name" value="Pectin_lyase_fold/virulence"/>
</dbReference>
<proteinExistence type="inferred from homology"/>
<dbReference type="GO" id="GO:0004650">
    <property type="term" value="F:polygalacturonase activity"/>
    <property type="evidence" value="ECO:0007669"/>
    <property type="project" value="InterPro"/>
</dbReference>
<keyword evidence="5" id="KW-0456">Lyase</keyword>
<evidence type="ECO:0000256" key="1">
    <source>
        <dbReference type="ARBA" id="ARBA00008834"/>
    </source>
</evidence>
<evidence type="ECO:0000256" key="2">
    <source>
        <dbReference type="ARBA" id="ARBA00022801"/>
    </source>
</evidence>
<keyword evidence="2 4" id="KW-0378">Hydrolase</keyword>
<reference evidence="5 6" key="1">
    <citation type="submission" date="2019-07" db="EMBL/GenBank/DDBJ databases">
        <title>De Novo Assembly of kiwifruit Actinidia rufa.</title>
        <authorList>
            <person name="Sugita-Konishi S."/>
            <person name="Sato K."/>
            <person name="Mori E."/>
            <person name="Abe Y."/>
            <person name="Kisaki G."/>
            <person name="Hamano K."/>
            <person name="Suezawa K."/>
            <person name="Otani M."/>
            <person name="Fukuda T."/>
            <person name="Manabe T."/>
            <person name="Gomi K."/>
            <person name="Tabuchi M."/>
            <person name="Akimitsu K."/>
            <person name="Kataoka I."/>
        </authorList>
    </citation>
    <scope>NUCLEOTIDE SEQUENCE [LARGE SCALE GENOMIC DNA]</scope>
    <source>
        <strain evidence="6">cv. Fuchu</strain>
    </source>
</reference>
<evidence type="ECO:0000256" key="3">
    <source>
        <dbReference type="ARBA" id="ARBA00023295"/>
    </source>
</evidence>
<organism evidence="5 6">
    <name type="scientific">Actinidia rufa</name>
    <dbReference type="NCBI Taxonomy" id="165716"/>
    <lineage>
        <taxon>Eukaryota</taxon>
        <taxon>Viridiplantae</taxon>
        <taxon>Streptophyta</taxon>
        <taxon>Embryophyta</taxon>
        <taxon>Tracheophyta</taxon>
        <taxon>Spermatophyta</taxon>
        <taxon>Magnoliopsida</taxon>
        <taxon>eudicotyledons</taxon>
        <taxon>Gunneridae</taxon>
        <taxon>Pentapetalae</taxon>
        <taxon>asterids</taxon>
        <taxon>Ericales</taxon>
        <taxon>Actinidiaceae</taxon>
        <taxon>Actinidia</taxon>
    </lineage>
</organism>
<dbReference type="InterPro" id="IPR012334">
    <property type="entry name" value="Pectin_lyas_fold"/>
</dbReference>
<dbReference type="Gene3D" id="2.160.20.10">
    <property type="entry name" value="Single-stranded right-handed beta-helix, Pectin lyase-like"/>
    <property type="match status" value="1"/>
</dbReference>
<sequence>MFGSVGNGITDDTDMFRAAWDMPARTIMLPDGPDLWSQNNSKQQWLVFYKINEISLQGSGLIDGRGEKWWNLPCKPHKGVNSTALPGPSDSPIEPMMSGAHPCISPAVTLPLYQHNSVRSIAPPSSRRFSVGPVLLECIWRFADANNSTGVMLVGEISSFDPGK</sequence>
<dbReference type="AlphaFoldDB" id="A0A7J0H8Q1"/>
<evidence type="ECO:0000256" key="4">
    <source>
        <dbReference type="RuleBase" id="RU361169"/>
    </source>
</evidence>
<accession>A0A7J0H8Q1</accession>
<dbReference type="OrthoDB" id="1714920at2759"/>
<keyword evidence="3 4" id="KW-0326">Glycosidase</keyword>
<dbReference type="Proteomes" id="UP000585474">
    <property type="component" value="Unassembled WGS sequence"/>
</dbReference>
<dbReference type="InterPro" id="IPR000743">
    <property type="entry name" value="Glyco_hydro_28"/>
</dbReference>
<comment type="similarity">
    <text evidence="1 4">Belongs to the glycosyl hydrolase 28 family.</text>
</comment>
<name>A0A7J0H8Q1_9ERIC</name>
<evidence type="ECO:0000313" key="6">
    <source>
        <dbReference type="Proteomes" id="UP000585474"/>
    </source>
</evidence>
<evidence type="ECO:0000313" key="5">
    <source>
        <dbReference type="EMBL" id="GFZ19341.1"/>
    </source>
</evidence>
<dbReference type="EMBL" id="BJWL01000028">
    <property type="protein sequence ID" value="GFZ19341.1"/>
    <property type="molecule type" value="Genomic_DNA"/>
</dbReference>